<sequence>MFYPEQEEYDIVSYDELLEIIPNKYKLSLVISKRLQQLLDYQVSKDPAAKIDKKELIKQVYDEIRNNSLVIEENEV</sequence>
<organism evidence="8 9">
    <name type="scientific">Candidatus Wallbacteria bacterium HGW-Wallbacteria-1</name>
    <dbReference type="NCBI Taxonomy" id="2013854"/>
    <lineage>
        <taxon>Bacteria</taxon>
        <taxon>Candidatus Walliibacteriota</taxon>
    </lineage>
</organism>
<proteinExistence type="inferred from homology"/>
<dbReference type="GO" id="GO:0000428">
    <property type="term" value="C:DNA-directed RNA polymerase complex"/>
    <property type="evidence" value="ECO:0007669"/>
    <property type="project" value="UniProtKB-KW"/>
</dbReference>
<keyword evidence="3 7" id="KW-0808">Transferase</keyword>
<comment type="caution">
    <text evidence="8">The sequence shown here is derived from an EMBL/GenBank/DDBJ whole genome shotgun (WGS) entry which is preliminary data.</text>
</comment>
<evidence type="ECO:0000313" key="8">
    <source>
        <dbReference type="EMBL" id="PKK91183.1"/>
    </source>
</evidence>
<gene>
    <name evidence="7" type="primary">rpoZ</name>
    <name evidence="8" type="ORF">CVV64_05285</name>
</gene>
<dbReference type="EMBL" id="PGXC01000003">
    <property type="protein sequence ID" value="PKK91183.1"/>
    <property type="molecule type" value="Genomic_DNA"/>
</dbReference>
<dbReference type="InterPro" id="IPR003716">
    <property type="entry name" value="DNA-dir_RNA_pol_omega"/>
</dbReference>
<evidence type="ECO:0000256" key="2">
    <source>
        <dbReference type="ARBA" id="ARBA00022478"/>
    </source>
</evidence>
<dbReference type="Gene3D" id="3.90.940.10">
    <property type="match status" value="1"/>
</dbReference>
<evidence type="ECO:0000256" key="5">
    <source>
        <dbReference type="ARBA" id="ARBA00023163"/>
    </source>
</evidence>
<dbReference type="GO" id="GO:0003677">
    <property type="term" value="F:DNA binding"/>
    <property type="evidence" value="ECO:0007669"/>
    <property type="project" value="UniProtKB-UniRule"/>
</dbReference>
<keyword evidence="5 7" id="KW-0804">Transcription</keyword>
<comment type="function">
    <text evidence="7">Promotes RNA polymerase assembly. Latches the N- and C-terminal regions of the beta' subunit thereby facilitating its interaction with the beta and alpha subunits.</text>
</comment>
<evidence type="ECO:0000256" key="3">
    <source>
        <dbReference type="ARBA" id="ARBA00022679"/>
    </source>
</evidence>
<dbReference type="Proteomes" id="UP000233256">
    <property type="component" value="Unassembled WGS sequence"/>
</dbReference>
<dbReference type="HAMAP" id="MF_00366">
    <property type="entry name" value="RNApol_bact_RpoZ"/>
    <property type="match status" value="1"/>
</dbReference>
<evidence type="ECO:0000256" key="6">
    <source>
        <dbReference type="ARBA" id="ARBA00048552"/>
    </source>
</evidence>
<comment type="subunit">
    <text evidence="7">The RNAP catalytic core consists of 2 alpha, 1 beta, 1 beta' and 1 omega subunit. When a sigma factor is associated with the core the holoenzyme is formed, which can initiate transcription.</text>
</comment>
<evidence type="ECO:0000256" key="7">
    <source>
        <dbReference type="HAMAP-Rule" id="MF_00366"/>
    </source>
</evidence>
<name>A0A2N1PS70_9BACT</name>
<reference evidence="8 9" key="1">
    <citation type="journal article" date="2017" name="ISME J.">
        <title>Potential for microbial H2 and metal transformations associated with novel bacteria and archaea in deep terrestrial subsurface sediments.</title>
        <authorList>
            <person name="Hernsdorf A.W."/>
            <person name="Amano Y."/>
            <person name="Miyakawa K."/>
            <person name="Ise K."/>
            <person name="Suzuki Y."/>
            <person name="Anantharaman K."/>
            <person name="Probst A."/>
            <person name="Burstein D."/>
            <person name="Thomas B.C."/>
            <person name="Banfield J.F."/>
        </authorList>
    </citation>
    <scope>NUCLEOTIDE SEQUENCE [LARGE SCALE GENOMIC DNA]</scope>
    <source>
        <strain evidence="8">HGW-Wallbacteria-1</strain>
    </source>
</reference>
<evidence type="ECO:0000313" key="9">
    <source>
        <dbReference type="Proteomes" id="UP000233256"/>
    </source>
</evidence>
<dbReference type="AlphaFoldDB" id="A0A2N1PS70"/>
<dbReference type="GO" id="GO:0003899">
    <property type="term" value="F:DNA-directed RNA polymerase activity"/>
    <property type="evidence" value="ECO:0007669"/>
    <property type="project" value="UniProtKB-UniRule"/>
</dbReference>
<keyword evidence="2 7" id="KW-0240">DNA-directed RNA polymerase</keyword>
<evidence type="ECO:0000256" key="1">
    <source>
        <dbReference type="ARBA" id="ARBA00006711"/>
    </source>
</evidence>
<comment type="similarity">
    <text evidence="1 7">Belongs to the RNA polymerase subunit omega family.</text>
</comment>
<dbReference type="SUPFAM" id="SSF63562">
    <property type="entry name" value="RPB6/omega subunit-like"/>
    <property type="match status" value="1"/>
</dbReference>
<accession>A0A2N1PS70</accession>
<dbReference type="EC" id="2.7.7.6" evidence="7"/>
<comment type="catalytic activity">
    <reaction evidence="6 7">
        <text>RNA(n) + a ribonucleoside 5'-triphosphate = RNA(n+1) + diphosphate</text>
        <dbReference type="Rhea" id="RHEA:21248"/>
        <dbReference type="Rhea" id="RHEA-COMP:14527"/>
        <dbReference type="Rhea" id="RHEA-COMP:17342"/>
        <dbReference type="ChEBI" id="CHEBI:33019"/>
        <dbReference type="ChEBI" id="CHEBI:61557"/>
        <dbReference type="ChEBI" id="CHEBI:140395"/>
        <dbReference type="EC" id="2.7.7.6"/>
    </reaction>
</comment>
<evidence type="ECO:0000256" key="4">
    <source>
        <dbReference type="ARBA" id="ARBA00022695"/>
    </source>
</evidence>
<dbReference type="InterPro" id="IPR036161">
    <property type="entry name" value="RPB6/omega-like_sf"/>
</dbReference>
<keyword evidence="4 7" id="KW-0548">Nucleotidyltransferase</keyword>
<dbReference type="GO" id="GO:0006351">
    <property type="term" value="P:DNA-templated transcription"/>
    <property type="evidence" value="ECO:0007669"/>
    <property type="project" value="UniProtKB-UniRule"/>
</dbReference>
<protein>
    <recommendedName>
        <fullName evidence="7">DNA-directed RNA polymerase subunit omega</fullName>
        <shortName evidence="7">RNAP omega subunit</shortName>
        <ecNumber evidence="7">2.7.7.6</ecNumber>
    </recommendedName>
    <alternativeName>
        <fullName evidence="7">RNA polymerase omega subunit</fullName>
    </alternativeName>
    <alternativeName>
        <fullName evidence="7">Transcriptase subunit omega</fullName>
    </alternativeName>
</protein>